<keyword evidence="2" id="KW-0560">Oxidoreductase</keyword>
<dbReference type="SUPFAM" id="SSF51735">
    <property type="entry name" value="NAD(P)-binding Rossmann-fold domains"/>
    <property type="match status" value="1"/>
</dbReference>
<evidence type="ECO:0000313" key="3">
    <source>
        <dbReference type="EMBL" id="SNT72261.1"/>
    </source>
</evidence>
<dbReference type="FunFam" id="3.40.50.720:FF:000084">
    <property type="entry name" value="Short-chain dehydrogenase reductase"/>
    <property type="match status" value="1"/>
</dbReference>
<dbReference type="Gene3D" id="3.40.50.720">
    <property type="entry name" value="NAD(P)-binding Rossmann-like Domain"/>
    <property type="match status" value="1"/>
</dbReference>
<reference evidence="3 4" key="1">
    <citation type="submission" date="2017-07" db="EMBL/GenBank/DDBJ databases">
        <authorList>
            <person name="Sun Z.S."/>
            <person name="Albrecht U."/>
            <person name="Echele G."/>
            <person name="Lee C.C."/>
        </authorList>
    </citation>
    <scope>NUCLEOTIDE SEQUENCE [LARGE SCALE GENOMIC DNA]</scope>
    <source>
        <strain evidence="3 4">CGMCC 1.12710</strain>
    </source>
</reference>
<dbReference type="GO" id="GO:0006633">
    <property type="term" value="P:fatty acid biosynthetic process"/>
    <property type="evidence" value="ECO:0007669"/>
    <property type="project" value="TreeGrafter"/>
</dbReference>
<dbReference type="PRINTS" id="PR00081">
    <property type="entry name" value="GDHRDH"/>
</dbReference>
<dbReference type="Pfam" id="PF13561">
    <property type="entry name" value="adh_short_C2"/>
    <property type="match status" value="1"/>
</dbReference>
<evidence type="ECO:0000313" key="4">
    <source>
        <dbReference type="Proteomes" id="UP000198346"/>
    </source>
</evidence>
<sequence length="261" mass="27719">MAGRSVVITGAASGVGAACARRFAAHGDRLVLADTDEERGKALAEEIAGKDGTATFVLADPANRLHVHNIVAEALEANGRIDVLAHMAGEEFSAAFLETSEEDFERVVARNLKNAFLVNQAVARQFVKQLEASDEEMRPGAIVNLMSVEAVVAAADHVVFAATQGGLHQMTKAIALALSPYGIRANAVGVGAIKNDFIDDGDRRLARRSVPLKRLGDPEEVAETVFFLASDAASYITGQCIYIDGGRMIRSGAPTKKTEEE</sequence>
<evidence type="ECO:0000256" key="1">
    <source>
        <dbReference type="ARBA" id="ARBA00006484"/>
    </source>
</evidence>
<dbReference type="InterPro" id="IPR036291">
    <property type="entry name" value="NAD(P)-bd_dom_sf"/>
</dbReference>
<name>A0A239PPP0_9PROT</name>
<dbReference type="EMBL" id="FZQA01000002">
    <property type="protein sequence ID" value="SNT72261.1"/>
    <property type="molecule type" value="Genomic_DNA"/>
</dbReference>
<comment type="similarity">
    <text evidence="1">Belongs to the short-chain dehydrogenases/reductases (SDR) family.</text>
</comment>
<dbReference type="PANTHER" id="PTHR42760:SF133">
    <property type="entry name" value="3-OXOACYL-[ACYL-CARRIER-PROTEIN] REDUCTASE"/>
    <property type="match status" value="1"/>
</dbReference>
<dbReference type="Proteomes" id="UP000198346">
    <property type="component" value="Unassembled WGS sequence"/>
</dbReference>
<dbReference type="RefSeq" id="WP_089411768.1">
    <property type="nucleotide sequence ID" value="NZ_FZQA01000002.1"/>
</dbReference>
<organism evidence="3 4">
    <name type="scientific">Amphiplicatus metriothermophilus</name>
    <dbReference type="NCBI Taxonomy" id="1519374"/>
    <lineage>
        <taxon>Bacteria</taxon>
        <taxon>Pseudomonadati</taxon>
        <taxon>Pseudomonadota</taxon>
        <taxon>Alphaproteobacteria</taxon>
        <taxon>Parvularculales</taxon>
        <taxon>Parvularculaceae</taxon>
        <taxon>Amphiplicatus</taxon>
    </lineage>
</organism>
<dbReference type="AlphaFoldDB" id="A0A239PPP0"/>
<dbReference type="CDD" id="cd05233">
    <property type="entry name" value="SDR_c"/>
    <property type="match status" value="1"/>
</dbReference>
<dbReference type="GO" id="GO:0048038">
    <property type="term" value="F:quinone binding"/>
    <property type="evidence" value="ECO:0007669"/>
    <property type="project" value="TreeGrafter"/>
</dbReference>
<protein>
    <submittedName>
        <fullName evidence="3">NAD(P)-dependent dehydrogenase, short-chain alcohol dehydrogenase family</fullName>
    </submittedName>
</protein>
<dbReference type="PANTHER" id="PTHR42760">
    <property type="entry name" value="SHORT-CHAIN DEHYDROGENASES/REDUCTASES FAMILY MEMBER"/>
    <property type="match status" value="1"/>
</dbReference>
<gene>
    <name evidence="3" type="ORF">SAMN06297382_1299</name>
</gene>
<evidence type="ECO:0000256" key="2">
    <source>
        <dbReference type="ARBA" id="ARBA00023002"/>
    </source>
</evidence>
<dbReference type="InterPro" id="IPR002347">
    <property type="entry name" value="SDR_fam"/>
</dbReference>
<accession>A0A239PPP0</accession>
<dbReference type="OrthoDB" id="9790146at2"/>
<keyword evidence="4" id="KW-1185">Reference proteome</keyword>
<proteinExistence type="inferred from homology"/>
<dbReference type="GO" id="GO:0016616">
    <property type="term" value="F:oxidoreductase activity, acting on the CH-OH group of donors, NAD or NADP as acceptor"/>
    <property type="evidence" value="ECO:0007669"/>
    <property type="project" value="TreeGrafter"/>
</dbReference>
<dbReference type="PRINTS" id="PR00080">
    <property type="entry name" value="SDRFAMILY"/>
</dbReference>
<dbReference type="PROSITE" id="PS51257">
    <property type="entry name" value="PROKAR_LIPOPROTEIN"/>
    <property type="match status" value="1"/>
</dbReference>